<name>A0ABQ0N091_9GAMM</name>
<evidence type="ECO:0000313" key="2">
    <source>
        <dbReference type="Proteomes" id="UP000197068"/>
    </source>
</evidence>
<proteinExistence type="predicted"/>
<reference evidence="1 2" key="1">
    <citation type="submission" date="2017-06" db="EMBL/GenBank/DDBJ databases">
        <title>Whole Genome Sequences of Colwellia marinimaniae MTCD1.</title>
        <authorList>
            <person name="Kusumoto H."/>
            <person name="Inoue M."/>
            <person name="Tanikawa K."/>
            <person name="Maeji H."/>
            <person name="Cameron J.H."/>
            <person name="Bartlett D.H."/>
        </authorList>
    </citation>
    <scope>NUCLEOTIDE SEQUENCE [LARGE SCALE GENOMIC DNA]</scope>
    <source>
        <strain evidence="1 2">MTCD1</strain>
    </source>
</reference>
<evidence type="ECO:0000313" key="1">
    <source>
        <dbReference type="EMBL" id="GAW98043.1"/>
    </source>
</evidence>
<dbReference type="Proteomes" id="UP000197068">
    <property type="component" value="Unassembled WGS sequence"/>
</dbReference>
<organism evidence="1 2">
    <name type="scientific">Colwellia marinimaniae</name>
    <dbReference type="NCBI Taxonomy" id="1513592"/>
    <lineage>
        <taxon>Bacteria</taxon>
        <taxon>Pseudomonadati</taxon>
        <taxon>Pseudomonadota</taxon>
        <taxon>Gammaproteobacteria</taxon>
        <taxon>Alteromonadales</taxon>
        <taxon>Colwelliaceae</taxon>
        <taxon>Colwellia</taxon>
    </lineage>
</organism>
<sequence>MIATAMIGNAKYVVITKPIKNTPATSFDHIILSNIAKPIAGTIFAPIPRPSSSTVGAFSSIHLAPCSPK</sequence>
<gene>
    <name evidence="1" type="ORF">MTCD1_03711</name>
</gene>
<accession>A0ABQ0N091</accession>
<dbReference type="EMBL" id="BDQM01000174">
    <property type="protein sequence ID" value="GAW98043.1"/>
    <property type="molecule type" value="Genomic_DNA"/>
</dbReference>
<comment type="caution">
    <text evidence="1">The sequence shown here is derived from an EMBL/GenBank/DDBJ whole genome shotgun (WGS) entry which is preliminary data.</text>
</comment>
<keyword evidence="2" id="KW-1185">Reference proteome</keyword>
<protein>
    <submittedName>
        <fullName evidence="1">Uncharacterized protein</fullName>
    </submittedName>
</protein>